<dbReference type="Proteomes" id="UP000000600">
    <property type="component" value="Unassembled WGS sequence"/>
</dbReference>
<feature type="region of interest" description="Disordered" evidence="1">
    <location>
        <begin position="1"/>
        <end position="24"/>
    </location>
</feature>
<dbReference type="KEGG" id="ptm:GSPATT00038487001"/>
<proteinExistence type="predicted"/>
<reference evidence="2 3" key="1">
    <citation type="journal article" date="2006" name="Nature">
        <title>Global trends of whole-genome duplications revealed by the ciliate Paramecium tetraurelia.</title>
        <authorList>
            <consortium name="Genoscope"/>
            <person name="Aury J.-M."/>
            <person name="Jaillon O."/>
            <person name="Duret L."/>
            <person name="Noel B."/>
            <person name="Jubin C."/>
            <person name="Porcel B.M."/>
            <person name="Segurens B."/>
            <person name="Daubin V."/>
            <person name="Anthouard V."/>
            <person name="Aiach N."/>
            <person name="Arnaiz O."/>
            <person name="Billaut A."/>
            <person name="Beisson J."/>
            <person name="Blanc I."/>
            <person name="Bouhouche K."/>
            <person name="Camara F."/>
            <person name="Duharcourt S."/>
            <person name="Guigo R."/>
            <person name="Gogendeau D."/>
            <person name="Katinka M."/>
            <person name="Keller A.-M."/>
            <person name="Kissmehl R."/>
            <person name="Klotz C."/>
            <person name="Koll F."/>
            <person name="Le Moue A."/>
            <person name="Lepere C."/>
            <person name="Malinsky S."/>
            <person name="Nowacki M."/>
            <person name="Nowak J.K."/>
            <person name="Plattner H."/>
            <person name="Poulain J."/>
            <person name="Ruiz F."/>
            <person name="Serrano V."/>
            <person name="Zagulski M."/>
            <person name="Dessen P."/>
            <person name="Betermier M."/>
            <person name="Weissenbach J."/>
            <person name="Scarpelli C."/>
            <person name="Schachter V."/>
            <person name="Sperling L."/>
            <person name="Meyer E."/>
            <person name="Cohen J."/>
            <person name="Wincker P."/>
        </authorList>
    </citation>
    <scope>NUCLEOTIDE SEQUENCE [LARGE SCALE GENOMIC DNA]</scope>
    <source>
        <strain evidence="2 3">Stock d4-2</strain>
    </source>
</reference>
<protein>
    <submittedName>
        <fullName evidence="2">Uncharacterized protein</fullName>
    </submittedName>
</protein>
<evidence type="ECO:0000256" key="1">
    <source>
        <dbReference type="SAM" id="MobiDB-lite"/>
    </source>
</evidence>
<dbReference type="InParanoid" id="A0CHW8"/>
<accession>A0CHW8</accession>
<dbReference type="AlphaFoldDB" id="A0CHW8"/>
<gene>
    <name evidence="2" type="ORF">GSPATT00038487001</name>
</gene>
<name>A0CHW8_PARTE</name>
<evidence type="ECO:0000313" key="2">
    <source>
        <dbReference type="EMBL" id="CAK70385.1"/>
    </source>
</evidence>
<feature type="compositionally biased region" description="Polar residues" evidence="1">
    <location>
        <begin position="11"/>
        <end position="22"/>
    </location>
</feature>
<dbReference type="HOGENOM" id="CLU_3018414_0_0_1"/>
<organism evidence="2 3">
    <name type="scientific">Paramecium tetraurelia</name>
    <dbReference type="NCBI Taxonomy" id="5888"/>
    <lineage>
        <taxon>Eukaryota</taxon>
        <taxon>Sar</taxon>
        <taxon>Alveolata</taxon>
        <taxon>Ciliophora</taxon>
        <taxon>Intramacronucleata</taxon>
        <taxon>Oligohymenophorea</taxon>
        <taxon>Peniculida</taxon>
        <taxon>Parameciidae</taxon>
        <taxon>Paramecium</taxon>
    </lineage>
</organism>
<sequence length="56" mass="6702">MIQFNDLRENMMSNNQLEQSAGTKAMPKIKFNLKDYEDSDSDEEVKKLQMKYLKKR</sequence>
<dbReference type="RefSeq" id="XP_001437782.1">
    <property type="nucleotide sequence ID" value="XM_001437745.1"/>
</dbReference>
<keyword evidence="3" id="KW-1185">Reference proteome</keyword>
<evidence type="ECO:0000313" key="3">
    <source>
        <dbReference type="Proteomes" id="UP000000600"/>
    </source>
</evidence>
<dbReference type="EMBL" id="CT868080">
    <property type="protein sequence ID" value="CAK70385.1"/>
    <property type="molecule type" value="Genomic_DNA"/>
</dbReference>
<dbReference type="GeneID" id="5023567"/>